<reference evidence="2 3" key="1">
    <citation type="submission" date="2020-10" db="EMBL/GenBank/DDBJ databases">
        <authorList>
            <person name="Peeters C."/>
        </authorList>
    </citation>
    <scope>NUCLEOTIDE SEQUENCE [LARGE SCALE GENOMIC DNA]</scope>
    <source>
        <strain evidence="2 3">LMG 27952</strain>
    </source>
</reference>
<organism evidence="2 3">
    <name type="scientific">Paraburkholderia hiiakae</name>
    <dbReference type="NCBI Taxonomy" id="1081782"/>
    <lineage>
        <taxon>Bacteria</taxon>
        <taxon>Pseudomonadati</taxon>
        <taxon>Pseudomonadota</taxon>
        <taxon>Betaproteobacteria</taxon>
        <taxon>Burkholderiales</taxon>
        <taxon>Burkholderiaceae</taxon>
        <taxon>Paraburkholderia</taxon>
    </lineage>
</organism>
<keyword evidence="3" id="KW-1185">Reference proteome</keyword>
<name>A0ABN7HGL7_9BURK</name>
<evidence type="ECO:0000313" key="2">
    <source>
        <dbReference type="EMBL" id="CAD6509490.1"/>
    </source>
</evidence>
<evidence type="ECO:0000313" key="3">
    <source>
        <dbReference type="Proteomes" id="UP000656319"/>
    </source>
</evidence>
<proteinExistence type="predicted"/>
<accession>A0ABN7HGL7</accession>
<evidence type="ECO:0000256" key="1">
    <source>
        <dbReference type="SAM" id="MobiDB-lite"/>
    </source>
</evidence>
<gene>
    <name evidence="2" type="ORF">LMG27952_00282</name>
</gene>
<comment type="caution">
    <text evidence="2">The sequence shown here is derived from an EMBL/GenBank/DDBJ whole genome shotgun (WGS) entry which is preliminary data.</text>
</comment>
<sequence length="84" mass="9528">MEARIPKSFVTPILYNGMTQRDAIATQKYSRYFSLVKNRTVAGTPIPTRRKRRYDAHEKHGPSSIVQGNVHMNPCGTEPEPATR</sequence>
<feature type="region of interest" description="Disordered" evidence="1">
    <location>
        <begin position="50"/>
        <end position="84"/>
    </location>
</feature>
<dbReference type="EMBL" id="CAJHCQ010000001">
    <property type="protein sequence ID" value="CAD6509490.1"/>
    <property type="molecule type" value="Genomic_DNA"/>
</dbReference>
<protein>
    <submittedName>
        <fullName evidence="2">Uncharacterized protein</fullName>
    </submittedName>
</protein>
<dbReference type="Proteomes" id="UP000656319">
    <property type="component" value="Unassembled WGS sequence"/>
</dbReference>